<name>A0A419QE00_CLOSI</name>
<dbReference type="Proteomes" id="UP000286415">
    <property type="component" value="Unassembled WGS sequence"/>
</dbReference>
<dbReference type="InParanoid" id="A0A419QE00"/>
<evidence type="ECO:0000313" key="2">
    <source>
        <dbReference type="Proteomes" id="UP000286415"/>
    </source>
</evidence>
<evidence type="ECO:0000313" key="1">
    <source>
        <dbReference type="EMBL" id="KAG5449526.1"/>
    </source>
</evidence>
<sequence length="150" mass="16467">MSVQLLTSLIEKRNHGNTKLPLFLFLCIVLDQRKLKNKGGYEAEMAHWLESEFTDWKICGSNPTSASRLPLSRLGQPSSIPALVFPSGGMVVRHRKGAIVEQPVFIDVISLAKSVGCLAVGLFVVSLWAKSNSIDQLGLSSVIFNVYIPQ</sequence>
<proteinExistence type="predicted"/>
<protein>
    <submittedName>
        <fullName evidence="1">Uncharacterized protein</fullName>
    </submittedName>
</protein>
<comment type="caution">
    <text evidence="1">The sequence shown here is derived from an EMBL/GenBank/DDBJ whole genome shotgun (WGS) entry which is preliminary data.</text>
</comment>
<keyword evidence="2" id="KW-1185">Reference proteome</keyword>
<accession>A0A419QE00</accession>
<gene>
    <name evidence="1" type="ORF">CSKR_111834</name>
</gene>
<dbReference type="EMBL" id="NIRI02000042">
    <property type="protein sequence ID" value="KAG5449526.1"/>
    <property type="molecule type" value="Genomic_DNA"/>
</dbReference>
<reference evidence="1 2" key="1">
    <citation type="journal article" date="2018" name="Biotechnol. Adv.">
        <title>Improved genomic resources and new bioinformatic workflow for the carcinogenic parasite Clonorchis sinensis: Biotechnological implications.</title>
        <authorList>
            <person name="Wang D."/>
            <person name="Korhonen P.K."/>
            <person name="Gasser R.B."/>
            <person name="Young N.D."/>
        </authorList>
    </citation>
    <scope>NUCLEOTIDE SEQUENCE [LARGE SCALE GENOMIC DNA]</scope>
    <source>
        <strain evidence="1">Cs-k2</strain>
    </source>
</reference>
<reference evidence="1 2" key="2">
    <citation type="journal article" date="2021" name="Genomics">
        <title>High-quality reference genome for Clonorchis sinensis.</title>
        <authorList>
            <person name="Young N.D."/>
            <person name="Stroehlein A.J."/>
            <person name="Kinkar L."/>
            <person name="Wang T."/>
            <person name="Sohn W.M."/>
            <person name="Chang B.C.H."/>
            <person name="Kaur P."/>
            <person name="Weisz D."/>
            <person name="Dudchenko O."/>
            <person name="Aiden E.L."/>
            <person name="Korhonen P.K."/>
            <person name="Gasser R.B."/>
        </authorList>
    </citation>
    <scope>NUCLEOTIDE SEQUENCE [LARGE SCALE GENOMIC DNA]</scope>
    <source>
        <strain evidence="1">Cs-k2</strain>
    </source>
</reference>
<dbReference type="AlphaFoldDB" id="A0A419QE00"/>
<dbReference type="OrthoDB" id="10051416at2759"/>
<organism evidence="1 2">
    <name type="scientific">Clonorchis sinensis</name>
    <name type="common">Chinese liver fluke</name>
    <dbReference type="NCBI Taxonomy" id="79923"/>
    <lineage>
        <taxon>Eukaryota</taxon>
        <taxon>Metazoa</taxon>
        <taxon>Spiralia</taxon>
        <taxon>Lophotrochozoa</taxon>
        <taxon>Platyhelminthes</taxon>
        <taxon>Trematoda</taxon>
        <taxon>Digenea</taxon>
        <taxon>Opisthorchiida</taxon>
        <taxon>Opisthorchiata</taxon>
        <taxon>Opisthorchiidae</taxon>
        <taxon>Clonorchis</taxon>
    </lineage>
</organism>